<dbReference type="Proteomes" id="UP001239445">
    <property type="component" value="Unassembled WGS sequence"/>
</dbReference>
<sequence length="179" mass="20228">MGLWPLLVPEEFEQSNSIELVAFYYLRHPRGLVNFVNLETAEWYFQFLINWAVGYILPSVGAGLYPIIHLSGHPDAPWMIPWWAKTYGHIVDLEIVATLGENLPENDPLQPSLQEGSWLRPRQYQAQSYLPAVSFCLECQGAQIRVLDSTSPTRTPSSGSTPTWSLPPLTAALAHHRCR</sequence>
<comment type="caution">
    <text evidence="2">The sequence shown here is derived from an EMBL/GenBank/DDBJ whole genome shotgun (WGS) entry which is preliminary data.</text>
</comment>
<keyword evidence="3" id="KW-1185">Reference proteome</keyword>
<protein>
    <submittedName>
        <fullName evidence="2">Uncharacterized protein</fullName>
    </submittedName>
</protein>
<feature type="compositionally biased region" description="Low complexity" evidence="1">
    <location>
        <begin position="149"/>
        <end position="167"/>
    </location>
</feature>
<organism evidence="2 3">
    <name type="scientific">Echria macrotheca</name>
    <dbReference type="NCBI Taxonomy" id="438768"/>
    <lineage>
        <taxon>Eukaryota</taxon>
        <taxon>Fungi</taxon>
        <taxon>Dikarya</taxon>
        <taxon>Ascomycota</taxon>
        <taxon>Pezizomycotina</taxon>
        <taxon>Sordariomycetes</taxon>
        <taxon>Sordariomycetidae</taxon>
        <taxon>Sordariales</taxon>
        <taxon>Schizotheciaceae</taxon>
        <taxon>Echria</taxon>
    </lineage>
</organism>
<gene>
    <name evidence="2" type="ORF">QBC47DRAFT_465488</name>
</gene>
<proteinExistence type="predicted"/>
<evidence type="ECO:0000256" key="1">
    <source>
        <dbReference type="SAM" id="MobiDB-lite"/>
    </source>
</evidence>
<reference evidence="2" key="1">
    <citation type="submission" date="2023-06" db="EMBL/GenBank/DDBJ databases">
        <title>Genome-scale phylogeny and comparative genomics of the fungal order Sordariales.</title>
        <authorList>
            <consortium name="Lawrence Berkeley National Laboratory"/>
            <person name="Hensen N."/>
            <person name="Bonometti L."/>
            <person name="Westerberg I."/>
            <person name="Brannstrom I.O."/>
            <person name="Guillou S."/>
            <person name="Cros-Aarteil S."/>
            <person name="Calhoun S."/>
            <person name="Haridas S."/>
            <person name="Kuo A."/>
            <person name="Mondo S."/>
            <person name="Pangilinan J."/>
            <person name="Riley R."/>
            <person name="Labutti K."/>
            <person name="Andreopoulos B."/>
            <person name="Lipzen A."/>
            <person name="Chen C."/>
            <person name="Yanf M."/>
            <person name="Daum C."/>
            <person name="Ng V."/>
            <person name="Clum A."/>
            <person name="Steindorff A."/>
            <person name="Ohm R."/>
            <person name="Martin F."/>
            <person name="Silar P."/>
            <person name="Natvig D."/>
            <person name="Lalanne C."/>
            <person name="Gautier V."/>
            <person name="Ament-Velasquez S.L."/>
            <person name="Kruys A."/>
            <person name="Hutchinson M.I."/>
            <person name="Powell A.J."/>
            <person name="Barry K."/>
            <person name="Miller A.N."/>
            <person name="Grigoriev I.V."/>
            <person name="Debuchy R."/>
            <person name="Gladieux P."/>
            <person name="Thoren M.H."/>
            <person name="Johannesson H."/>
        </authorList>
    </citation>
    <scope>NUCLEOTIDE SEQUENCE</scope>
    <source>
        <strain evidence="2">PSN4</strain>
    </source>
</reference>
<dbReference type="AlphaFoldDB" id="A0AAJ0F5X5"/>
<evidence type="ECO:0000313" key="2">
    <source>
        <dbReference type="EMBL" id="KAK1749594.1"/>
    </source>
</evidence>
<feature type="region of interest" description="Disordered" evidence="1">
    <location>
        <begin position="148"/>
        <end position="167"/>
    </location>
</feature>
<evidence type="ECO:0000313" key="3">
    <source>
        <dbReference type="Proteomes" id="UP001239445"/>
    </source>
</evidence>
<accession>A0AAJ0F5X5</accession>
<name>A0AAJ0F5X5_9PEZI</name>
<dbReference type="EMBL" id="MU839855">
    <property type="protein sequence ID" value="KAK1749594.1"/>
    <property type="molecule type" value="Genomic_DNA"/>
</dbReference>